<dbReference type="AlphaFoldDB" id="A0A100HMY9"/>
<dbReference type="Gene3D" id="1.10.10.1150">
    <property type="entry name" value="Coenzyme PQQ synthesis protein D (PqqD)"/>
    <property type="match status" value="1"/>
</dbReference>
<sequence>MSGLNLARGARLRADHARGGFVLLRAEEVTELNGTAHEILSLCDGRSLDDLTGELLARYPQADPHELRADVRDFLTEALAAGWIHPAARADPDPPGADLPQADPTQGGAP</sequence>
<dbReference type="InterPro" id="IPR022479">
    <property type="entry name" value="PqqD_bac"/>
</dbReference>
<comment type="caution">
    <text evidence="5">The sequence shown here is derived from an EMBL/GenBank/DDBJ whole genome shotgun (WGS) entry which is preliminary data.</text>
</comment>
<dbReference type="UniPathway" id="UPA00539"/>
<dbReference type="InterPro" id="IPR041881">
    <property type="entry name" value="PqqD_sf"/>
</dbReference>
<accession>A0A100HMY9</accession>
<dbReference type="GO" id="GO:0048038">
    <property type="term" value="F:quinone binding"/>
    <property type="evidence" value="ECO:0007669"/>
    <property type="project" value="InterPro"/>
</dbReference>
<dbReference type="Proteomes" id="UP000056209">
    <property type="component" value="Unassembled WGS sequence"/>
</dbReference>
<evidence type="ECO:0000256" key="1">
    <source>
        <dbReference type="ARBA" id="ARBA00004886"/>
    </source>
</evidence>
<keyword evidence="3" id="KW-0884">PQQ biosynthesis</keyword>
<keyword evidence="6" id="KW-1185">Reference proteome</keyword>
<comment type="subunit">
    <text evidence="2">Monomer. Interacts with PqqE.</text>
</comment>
<protein>
    <submittedName>
        <fullName evidence="5">Coenzyme PQQ synthesis protein D, pqqD</fullName>
    </submittedName>
</protein>
<dbReference type="SMR" id="A0A100HMY9"/>
<feature type="region of interest" description="Disordered" evidence="4">
    <location>
        <begin position="85"/>
        <end position="110"/>
    </location>
</feature>
<reference evidence="6" key="1">
    <citation type="submission" date="2015-11" db="EMBL/GenBank/DDBJ databases">
        <title>Draft Genome Sequence of the Radioresistant Bacterium Deinococcus grandis, Isolated from Freshwater Fish in Japan.</title>
        <authorList>
            <person name="Satoh K."/>
            <person name="Onodera T."/>
            <person name="Omoso K."/>
            <person name="Takeda-Yano K."/>
            <person name="Katayama T."/>
            <person name="Oono Y."/>
            <person name="Narumi I."/>
        </authorList>
    </citation>
    <scope>NUCLEOTIDE SEQUENCE [LARGE SCALE GENOMIC DNA]</scope>
    <source>
        <strain evidence="6">ATCC 43672</strain>
    </source>
</reference>
<organism evidence="5 6">
    <name type="scientific">Deinococcus grandis</name>
    <dbReference type="NCBI Taxonomy" id="57498"/>
    <lineage>
        <taxon>Bacteria</taxon>
        <taxon>Thermotogati</taxon>
        <taxon>Deinococcota</taxon>
        <taxon>Deinococci</taxon>
        <taxon>Deinococcales</taxon>
        <taxon>Deinococcaceae</taxon>
        <taxon>Deinococcus</taxon>
    </lineage>
</organism>
<dbReference type="EMBL" id="BCMS01000001">
    <property type="protein sequence ID" value="GAQ22429.1"/>
    <property type="molecule type" value="Genomic_DNA"/>
</dbReference>
<gene>
    <name evidence="5" type="ORF">DEIGR_102456</name>
</gene>
<name>A0A100HMY9_9DEIO</name>
<evidence type="ECO:0000256" key="4">
    <source>
        <dbReference type="SAM" id="MobiDB-lite"/>
    </source>
</evidence>
<dbReference type="InterPro" id="IPR008792">
    <property type="entry name" value="PQQD"/>
</dbReference>
<evidence type="ECO:0000313" key="6">
    <source>
        <dbReference type="Proteomes" id="UP000056209"/>
    </source>
</evidence>
<comment type="pathway">
    <text evidence="1">Cofactor biosynthesis; pyrroloquinoline quinone biosynthesis.</text>
</comment>
<dbReference type="RefSeq" id="WP_058977556.1">
    <property type="nucleotide sequence ID" value="NZ_BCMS01000001.1"/>
</dbReference>
<evidence type="ECO:0000256" key="3">
    <source>
        <dbReference type="ARBA" id="ARBA00022905"/>
    </source>
</evidence>
<evidence type="ECO:0000313" key="5">
    <source>
        <dbReference type="EMBL" id="GAQ22429.1"/>
    </source>
</evidence>
<dbReference type="OrthoDB" id="7995890at2"/>
<dbReference type="NCBIfam" id="TIGR03859">
    <property type="entry name" value="PQQ_PqqD"/>
    <property type="match status" value="1"/>
</dbReference>
<dbReference type="Pfam" id="PF05402">
    <property type="entry name" value="PqqD"/>
    <property type="match status" value="1"/>
</dbReference>
<evidence type="ECO:0000256" key="2">
    <source>
        <dbReference type="ARBA" id="ARBA00011741"/>
    </source>
</evidence>
<dbReference type="GO" id="GO:0018189">
    <property type="term" value="P:pyrroloquinoline quinone biosynthetic process"/>
    <property type="evidence" value="ECO:0007669"/>
    <property type="project" value="UniProtKB-UniPathway"/>
</dbReference>
<proteinExistence type="predicted"/>